<evidence type="ECO:0000313" key="10">
    <source>
        <dbReference type="EMBL" id="KAF7118418.1"/>
    </source>
</evidence>
<dbReference type="InterPro" id="IPR044304">
    <property type="entry name" value="NUBPL-like"/>
</dbReference>
<feature type="domain" description="GST N-terminal" evidence="8">
    <location>
        <begin position="301"/>
        <end position="380"/>
    </location>
</feature>
<dbReference type="CDD" id="cd00299">
    <property type="entry name" value="GST_C_family"/>
    <property type="match status" value="1"/>
</dbReference>
<evidence type="ECO:0000256" key="3">
    <source>
        <dbReference type="ARBA" id="ARBA00022840"/>
    </source>
</evidence>
<dbReference type="Gene3D" id="1.20.1050.10">
    <property type="match status" value="1"/>
</dbReference>
<dbReference type="GO" id="GO:0046872">
    <property type="term" value="F:metal ion binding"/>
    <property type="evidence" value="ECO:0007669"/>
    <property type="project" value="UniProtKB-KW"/>
</dbReference>
<evidence type="ECO:0000259" key="8">
    <source>
        <dbReference type="PROSITE" id="PS50404"/>
    </source>
</evidence>
<dbReference type="PROSITE" id="PS50405">
    <property type="entry name" value="GST_CTER"/>
    <property type="match status" value="1"/>
</dbReference>
<dbReference type="InterPro" id="IPR036249">
    <property type="entry name" value="Thioredoxin-like_sf"/>
</dbReference>
<proteinExistence type="inferred from homology"/>
<protein>
    <submittedName>
        <fullName evidence="11">Uncharacterized protein</fullName>
    </submittedName>
</protein>
<dbReference type="InterPro" id="IPR036282">
    <property type="entry name" value="Glutathione-S-Trfase_C_sf"/>
</dbReference>
<evidence type="ECO:0000256" key="7">
    <source>
        <dbReference type="SAM" id="MobiDB-lite"/>
    </source>
</evidence>
<dbReference type="GO" id="GO:0005524">
    <property type="term" value="F:ATP binding"/>
    <property type="evidence" value="ECO:0007669"/>
    <property type="project" value="UniProtKB-KW"/>
</dbReference>
<dbReference type="Pfam" id="PF13409">
    <property type="entry name" value="GST_N_2"/>
    <property type="match status" value="1"/>
</dbReference>
<dbReference type="GO" id="GO:0005739">
    <property type="term" value="C:mitochondrion"/>
    <property type="evidence" value="ECO:0007669"/>
    <property type="project" value="TreeGrafter"/>
</dbReference>
<dbReference type="PANTHER" id="PTHR42961">
    <property type="entry name" value="IRON-SULFUR PROTEIN NUBPL"/>
    <property type="match status" value="1"/>
</dbReference>
<dbReference type="SUPFAM" id="SSF47616">
    <property type="entry name" value="GST C-terminal domain-like"/>
    <property type="match status" value="1"/>
</dbReference>
<accession>A0A8H6UTV7</accession>
<dbReference type="Gene3D" id="3.40.30.10">
    <property type="entry name" value="Glutaredoxin"/>
    <property type="match status" value="1"/>
</dbReference>
<gene>
    <name evidence="10" type="ORF">CNMCM5793_007935</name>
    <name evidence="11" type="ORF">CNMCM6106_001821</name>
</gene>
<keyword evidence="12" id="KW-1185">Reference proteome</keyword>
<dbReference type="EMBL" id="JACBAD010002069">
    <property type="protein sequence ID" value="KAF7118418.1"/>
    <property type="molecule type" value="Genomic_DNA"/>
</dbReference>
<dbReference type="EMBL" id="JACBAF010002160">
    <property type="protein sequence ID" value="KAF7165745.1"/>
    <property type="molecule type" value="Genomic_DNA"/>
</dbReference>
<dbReference type="InterPro" id="IPR027417">
    <property type="entry name" value="P-loop_NTPase"/>
</dbReference>
<evidence type="ECO:0000313" key="11">
    <source>
        <dbReference type="EMBL" id="KAF7165745.1"/>
    </source>
</evidence>
<feature type="domain" description="GST C-terminal" evidence="9">
    <location>
        <begin position="387"/>
        <end position="531"/>
    </location>
</feature>
<dbReference type="Proteomes" id="UP000662466">
    <property type="component" value="Unassembled WGS sequence"/>
</dbReference>
<dbReference type="CDD" id="cd00570">
    <property type="entry name" value="GST_N_family"/>
    <property type="match status" value="1"/>
</dbReference>
<dbReference type="AlphaFoldDB" id="A0A8H6UTV7"/>
<dbReference type="InterPro" id="IPR033756">
    <property type="entry name" value="YlxH/NBP35"/>
</dbReference>
<reference evidence="11" key="1">
    <citation type="submission" date="2020-06" db="EMBL/GenBank/DDBJ databases">
        <title>Draft genome sequences of strains closely related to Aspergillus parafelis and Aspergillus hiratsukae.</title>
        <authorList>
            <person name="Dos Santos R.A.C."/>
            <person name="Rivero-Menendez O."/>
            <person name="Steenwyk J.L."/>
            <person name="Mead M.E."/>
            <person name="Goldman G.H."/>
            <person name="Alastruey-Izquierdo A."/>
            <person name="Rokas A."/>
        </authorList>
    </citation>
    <scope>NUCLEOTIDE SEQUENCE</scope>
    <source>
        <strain evidence="10">CNM-CM5793</strain>
        <strain evidence="11">CNM-CM6106</strain>
    </source>
</reference>
<dbReference type="GO" id="GO:0140663">
    <property type="term" value="F:ATP-dependent FeS chaperone activity"/>
    <property type="evidence" value="ECO:0007669"/>
    <property type="project" value="InterPro"/>
</dbReference>
<name>A0A8H6UTV7_9EURO</name>
<dbReference type="InterPro" id="IPR000808">
    <property type="entry name" value="Mrp-like_CS"/>
</dbReference>
<keyword evidence="4" id="KW-0408">Iron</keyword>
<dbReference type="Pfam" id="PF10609">
    <property type="entry name" value="ParA"/>
    <property type="match status" value="1"/>
</dbReference>
<dbReference type="SUPFAM" id="SSF52833">
    <property type="entry name" value="Thioredoxin-like"/>
    <property type="match status" value="1"/>
</dbReference>
<evidence type="ECO:0000313" key="13">
    <source>
        <dbReference type="Proteomes" id="UP000662466"/>
    </source>
</evidence>
<dbReference type="HAMAP" id="MF_02040">
    <property type="entry name" value="Mrp_NBP35"/>
    <property type="match status" value="1"/>
</dbReference>
<dbReference type="SFLD" id="SFLDG00358">
    <property type="entry name" value="Main_(cytGST)"/>
    <property type="match status" value="1"/>
</dbReference>
<dbReference type="InterPro" id="IPR019591">
    <property type="entry name" value="Mrp/NBP35_ATP-bd"/>
</dbReference>
<dbReference type="PROSITE" id="PS50404">
    <property type="entry name" value="GST_NTER"/>
    <property type="match status" value="1"/>
</dbReference>
<sequence>MLQKRLFSALRALQHENPLGLPRSGTPPSFPRRRGLPEKRKIRDVKKVIAVSSAKGGVGKSTIAARSGIRAGILDTDIFGPSIPTLLNLSGEPRLDENNCLVPLTNYGLKSMSMGYLLPQPKPDPSQPAGNIPMDTTPISWRGLMVTKAMHQLLHSVSWGPLDVLVLDLPPGTGDVQLTIGQEIVVDGALIVTTPQDIALRDAVRGFGMFEKMNIPVLGMVRNMAYFACPQCGHQTKIFSHGESHGHGSEDSGVVAECKRLGVEFLGDIPLDAKVCEDADRGVPTVVSEESDRRSIRRKAFLDVAEKVARKIGAHRVHIALTELALPFEEEIIDYSKPRTPEYLKINPSGKVPTMIYNGHIILESAIITQFLADSVASTHLIPRTGEAQEALVRAKIAFFVETYFSKANIYYYRAIEAKTDEEAEDLGKRYFEAVVTDVEPLLRDANPFFNGSNKLTMAEVLTASFIIRIFTLPFTEDAPLPKSMIAGLGERAPNFYAWAQAAMKHPSVNSIYNRDVCAAEMRGRRAKARLAVK</sequence>
<dbReference type="PROSITE" id="PS01215">
    <property type="entry name" value="MRP"/>
    <property type="match status" value="1"/>
</dbReference>
<feature type="region of interest" description="Disordered" evidence="7">
    <location>
        <begin position="17"/>
        <end position="37"/>
    </location>
</feature>
<dbReference type="GO" id="GO:0016226">
    <property type="term" value="P:iron-sulfur cluster assembly"/>
    <property type="evidence" value="ECO:0007669"/>
    <property type="project" value="InterPro"/>
</dbReference>
<dbReference type="InterPro" id="IPR040079">
    <property type="entry name" value="Glutathione_S-Trfase"/>
</dbReference>
<dbReference type="FunFam" id="3.40.50.300:FF:001278">
    <property type="entry name" value="Iron-sulfur cluster carrier protein"/>
    <property type="match status" value="1"/>
</dbReference>
<dbReference type="SFLD" id="SFLDS00019">
    <property type="entry name" value="Glutathione_Transferase_(cytos"/>
    <property type="match status" value="1"/>
</dbReference>
<keyword evidence="2" id="KW-0547">Nucleotide-binding</keyword>
<keyword evidence="3" id="KW-0067">ATP-binding</keyword>
<dbReference type="GO" id="GO:0032981">
    <property type="term" value="P:mitochondrial respiratory chain complex I assembly"/>
    <property type="evidence" value="ECO:0007669"/>
    <property type="project" value="TreeGrafter"/>
</dbReference>
<dbReference type="OrthoDB" id="1741334at2759"/>
<evidence type="ECO:0000256" key="4">
    <source>
        <dbReference type="ARBA" id="ARBA00023004"/>
    </source>
</evidence>
<comment type="caution">
    <text evidence="11">The sequence shown here is derived from an EMBL/GenBank/DDBJ whole genome shotgun (WGS) entry which is preliminary data.</text>
</comment>
<evidence type="ECO:0000256" key="1">
    <source>
        <dbReference type="ARBA" id="ARBA00022723"/>
    </source>
</evidence>
<dbReference type="InterPro" id="IPR004045">
    <property type="entry name" value="Glutathione_S-Trfase_N"/>
</dbReference>
<organism evidence="11 13">
    <name type="scientific">Aspergillus hiratsukae</name>
    <dbReference type="NCBI Taxonomy" id="1194566"/>
    <lineage>
        <taxon>Eukaryota</taxon>
        <taxon>Fungi</taxon>
        <taxon>Dikarya</taxon>
        <taxon>Ascomycota</taxon>
        <taxon>Pezizomycotina</taxon>
        <taxon>Eurotiomycetes</taxon>
        <taxon>Eurotiomycetidae</taxon>
        <taxon>Eurotiales</taxon>
        <taxon>Aspergillaceae</taxon>
        <taxon>Aspergillus</taxon>
        <taxon>Aspergillus subgen. Fumigati</taxon>
    </lineage>
</organism>
<dbReference type="GO" id="GO:0051539">
    <property type="term" value="F:4 iron, 4 sulfur cluster binding"/>
    <property type="evidence" value="ECO:0007669"/>
    <property type="project" value="TreeGrafter"/>
</dbReference>
<evidence type="ECO:0000256" key="6">
    <source>
        <dbReference type="ARBA" id="ARBA00024036"/>
    </source>
</evidence>
<evidence type="ECO:0000313" key="12">
    <source>
        <dbReference type="Proteomes" id="UP000630445"/>
    </source>
</evidence>
<keyword evidence="1" id="KW-0479">Metal-binding</keyword>
<dbReference type="InterPro" id="IPR010987">
    <property type="entry name" value="Glutathione-S-Trfase_C-like"/>
</dbReference>
<dbReference type="SUPFAM" id="SSF52540">
    <property type="entry name" value="P-loop containing nucleoside triphosphate hydrolases"/>
    <property type="match status" value="1"/>
</dbReference>
<keyword evidence="5" id="KW-0411">Iron-sulfur</keyword>
<evidence type="ECO:0000259" key="9">
    <source>
        <dbReference type="PROSITE" id="PS50405"/>
    </source>
</evidence>
<dbReference type="PANTHER" id="PTHR42961:SF2">
    <property type="entry name" value="IRON-SULFUR PROTEIN NUBPL"/>
    <property type="match status" value="1"/>
</dbReference>
<dbReference type="Proteomes" id="UP000630445">
    <property type="component" value="Unassembled WGS sequence"/>
</dbReference>
<dbReference type="CDD" id="cd02037">
    <property type="entry name" value="Mrp_NBP35"/>
    <property type="match status" value="1"/>
</dbReference>
<dbReference type="Gene3D" id="3.40.50.300">
    <property type="entry name" value="P-loop containing nucleotide triphosphate hydrolases"/>
    <property type="match status" value="1"/>
</dbReference>
<evidence type="ECO:0000256" key="2">
    <source>
        <dbReference type="ARBA" id="ARBA00022741"/>
    </source>
</evidence>
<evidence type="ECO:0000256" key="5">
    <source>
        <dbReference type="ARBA" id="ARBA00023014"/>
    </source>
</evidence>
<comment type="similarity">
    <text evidence="6">Belongs to the Mrp/NBP35 ATP-binding proteins family.</text>
</comment>